<dbReference type="Proteomes" id="UP000219559">
    <property type="component" value="Unassembled WGS sequence"/>
</dbReference>
<name>A0A2A4G204_9FLAO</name>
<dbReference type="AlphaFoldDB" id="A0A2A4G204"/>
<evidence type="ECO:0008006" key="3">
    <source>
        <dbReference type="Google" id="ProtNLM"/>
    </source>
</evidence>
<keyword evidence="2" id="KW-1185">Reference proteome</keyword>
<sequence length="191" mass="22417">MIMYKLFGMLSIWLCLGQGLWGQGMPVYDNTNFLTLGKQLVESGKQTAELLKMVEFLKQQKERLELVNGWVRELKAVEELLADHRKIFTRIEGDLQEILGSPYVTAVERDRMVSTFEGLLELAQEDLEFLSTLLLEGGFDMDDAQRTTFILDTRRRMQALDWDTQRRLSRYRDLLALRESQWLSQQRTMPY</sequence>
<protein>
    <recommendedName>
        <fullName evidence="3">Conjugal transfer protein</fullName>
    </recommendedName>
</protein>
<comment type="caution">
    <text evidence="1">The sequence shown here is derived from an EMBL/GenBank/DDBJ whole genome shotgun (WGS) entry which is preliminary data.</text>
</comment>
<evidence type="ECO:0000313" key="1">
    <source>
        <dbReference type="EMBL" id="PCE63009.1"/>
    </source>
</evidence>
<reference evidence="1 2" key="1">
    <citation type="submission" date="2017-04" db="EMBL/GenBank/DDBJ databases">
        <title>A new member of the family Flavobacteriaceae isolated from ascidians.</title>
        <authorList>
            <person name="Chen L."/>
        </authorList>
    </citation>
    <scope>NUCLEOTIDE SEQUENCE [LARGE SCALE GENOMIC DNA]</scope>
    <source>
        <strain evidence="1 2">HQA918</strain>
    </source>
</reference>
<gene>
    <name evidence="1" type="ORF">B7P33_17190</name>
</gene>
<proteinExistence type="predicted"/>
<dbReference type="EMBL" id="NBWU01000007">
    <property type="protein sequence ID" value="PCE63009.1"/>
    <property type="molecule type" value="Genomic_DNA"/>
</dbReference>
<evidence type="ECO:0000313" key="2">
    <source>
        <dbReference type="Proteomes" id="UP000219559"/>
    </source>
</evidence>
<accession>A0A2A4G204</accession>
<organism evidence="1 2">
    <name type="scientific">Sediminicola luteus</name>
    <dbReference type="NCBI Taxonomy" id="319238"/>
    <lineage>
        <taxon>Bacteria</taxon>
        <taxon>Pseudomonadati</taxon>
        <taxon>Bacteroidota</taxon>
        <taxon>Flavobacteriia</taxon>
        <taxon>Flavobacteriales</taxon>
        <taxon>Flavobacteriaceae</taxon>
        <taxon>Sediminicola</taxon>
    </lineage>
</organism>